<feature type="transmembrane region" description="Helical" evidence="7">
    <location>
        <begin position="287"/>
        <end position="305"/>
    </location>
</feature>
<proteinExistence type="predicted"/>
<feature type="transmembrane region" description="Helical" evidence="7">
    <location>
        <begin position="45"/>
        <end position="65"/>
    </location>
</feature>
<evidence type="ECO:0000256" key="4">
    <source>
        <dbReference type="ARBA" id="ARBA00022692"/>
    </source>
</evidence>
<dbReference type="EMBL" id="BOOY01000029">
    <property type="protein sequence ID" value="GIJ04777.1"/>
    <property type="molecule type" value="Genomic_DNA"/>
</dbReference>
<protein>
    <recommendedName>
        <fullName evidence="8">Major facilitator superfamily (MFS) profile domain-containing protein</fullName>
    </recommendedName>
</protein>
<feature type="transmembrane region" description="Helical" evidence="7">
    <location>
        <begin position="97"/>
        <end position="115"/>
    </location>
</feature>
<organism evidence="9 10">
    <name type="scientific">Spirilliplanes yamanashiensis</name>
    <dbReference type="NCBI Taxonomy" id="42233"/>
    <lineage>
        <taxon>Bacteria</taxon>
        <taxon>Bacillati</taxon>
        <taxon>Actinomycetota</taxon>
        <taxon>Actinomycetes</taxon>
        <taxon>Micromonosporales</taxon>
        <taxon>Micromonosporaceae</taxon>
        <taxon>Spirilliplanes</taxon>
    </lineage>
</organism>
<comment type="subcellular location">
    <subcellularLocation>
        <location evidence="1">Cell inner membrane</location>
        <topology evidence="1">Multi-pass membrane protein</topology>
    </subcellularLocation>
</comment>
<dbReference type="InterPro" id="IPR010290">
    <property type="entry name" value="TM_effector"/>
</dbReference>
<evidence type="ECO:0000256" key="3">
    <source>
        <dbReference type="ARBA" id="ARBA00022475"/>
    </source>
</evidence>
<dbReference type="SUPFAM" id="SSF103473">
    <property type="entry name" value="MFS general substrate transporter"/>
    <property type="match status" value="1"/>
</dbReference>
<keyword evidence="4 7" id="KW-0812">Transmembrane</keyword>
<keyword evidence="10" id="KW-1185">Reference proteome</keyword>
<feature type="transmembrane region" description="Helical" evidence="7">
    <location>
        <begin position="252"/>
        <end position="275"/>
    </location>
</feature>
<reference evidence="9" key="1">
    <citation type="submission" date="2021-01" db="EMBL/GenBank/DDBJ databases">
        <title>Whole genome shotgun sequence of Spirilliplanes yamanashiensis NBRC 15828.</title>
        <authorList>
            <person name="Komaki H."/>
            <person name="Tamura T."/>
        </authorList>
    </citation>
    <scope>NUCLEOTIDE SEQUENCE</scope>
    <source>
        <strain evidence="9">NBRC 15828</strain>
    </source>
</reference>
<evidence type="ECO:0000256" key="6">
    <source>
        <dbReference type="ARBA" id="ARBA00023136"/>
    </source>
</evidence>
<feature type="transmembrane region" description="Helical" evidence="7">
    <location>
        <begin position="72"/>
        <end position="91"/>
    </location>
</feature>
<name>A0A8J3YBD8_9ACTN</name>
<dbReference type="AlphaFoldDB" id="A0A8J3YBD8"/>
<dbReference type="PANTHER" id="PTHR23513:SF9">
    <property type="entry name" value="ENTEROBACTIN EXPORTER ENTS"/>
    <property type="match status" value="1"/>
</dbReference>
<feature type="transmembrane region" description="Helical" evidence="7">
    <location>
        <begin position="12"/>
        <end position="33"/>
    </location>
</feature>
<dbReference type="Pfam" id="PF05977">
    <property type="entry name" value="MFS_3"/>
    <property type="match status" value="1"/>
</dbReference>
<gene>
    <name evidence="9" type="ORF">Sya03_41290</name>
</gene>
<dbReference type="RefSeq" id="WP_203939994.1">
    <property type="nucleotide sequence ID" value="NZ_BAAAGJ010000005.1"/>
</dbReference>
<evidence type="ECO:0000256" key="7">
    <source>
        <dbReference type="SAM" id="Phobius"/>
    </source>
</evidence>
<dbReference type="CDD" id="cd06173">
    <property type="entry name" value="MFS_MefA_like"/>
    <property type="match status" value="1"/>
</dbReference>
<comment type="caution">
    <text evidence="9">The sequence shown here is derived from an EMBL/GenBank/DDBJ whole genome shotgun (WGS) entry which is preliminary data.</text>
</comment>
<dbReference type="PROSITE" id="PS50850">
    <property type="entry name" value="MFS"/>
    <property type="match status" value="1"/>
</dbReference>
<keyword evidence="5 7" id="KW-1133">Transmembrane helix</keyword>
<feature type="transmembrane region" description="Helical" evidence="7">
    <location>
        <begin position="222"/>
        <end position="246"/>
    </location>
</feature>
<dbReference type="GO" id="GO:0005886">
    <property type="term" value="C:plasma membrane"/>
    <property type="evidence" value="ECO:0007669"/>
    <property type="project" value="UniProtKB-SubCell"/>
</dbReference>
<sequence>MTARRRPLLGLLAGHGVSLTGSMVTFVALPLHVLDTTDSAARTGLVAAVATAPVVLAGAFGGPLVDRAGHRAASVAADVAGAATIATVPLLHAAGRLPLAALLGLVFLAGLLDTLGRTARSALLPEMAQRSGAGLARAAGLFEATERGARLVGAPLAGLVVAAAHEALPVLWVHAAGCLAAAIVVTAHVPPPGRAPPVDPAGYWTGLRAGIRYLRREPLLRALVTLVLGANFLDAAYALVLLPVVAVDRLPGGALALGLLTGAMGGGALAGSLVYGAIGHRLPRRATFVAAYALAGGPPLYALAAGLPMPLLVGVTAVAALAAGFIMPIIATLRLERVPPDLRARVYGVSNAAFWAAIPLGAVVAGLAVGGVGDTAALVAVGTAYFLVALVPLAGGPFRGMDPADGRGPEVASIR</sequence>
<dbReference type="Gene3D" id="1.20.1250.20">
    <property type="entry name" value="MFS general substrate transporter like domains"/>
    <property type="match status" value="1"/>
</dbReference>
<dbReference type="InterPro" id="IPR036259">
    <property type="entry name" value="MFS_trans_sf"/>
</dbReference>
<dbReference type="PANTHER" id="PTHR23513">
    <property type="entry name" value="INTEGRAL MEMBRANE EFFLUX PROTEIN-RELATED"/>
    <property type="match status" value="1"/>
</dbReference>
<keyword evidence="6 7" id="KW-0472">Membrane</keyword>
<dbReference type="Proteomes" id="UP000652013">
    <property type="component" value="Unassembled WGS sequence"/>
</dbReference>
<evidence type="ECO:0000256" key="1">
    <source>
        <dbReference type="ARBA" id="ARBA00004429"/>
    </source>
</evidence>
<evidence type="ECO:0000256" key="2">
    <source>
        <dbReference type="ARBA" id="ARBA00022448"/>
    </source>
</evidence>
<dbReference type="InterPro" id="IPR020846">
    <property type="entry name" value="MFS_dom"/>
</dbReference>
<evidence type="ECO:0000313" key="9">
    <source>
        <dbReference type="EMBL" id="GIJ04777.1"/>
    </source>
</evidence>
<evidence type="ECO:0000313" key="10">
    <source>
        <dbReference type="Proteomes" id="UP000652013"/>
    </source>
</evidence>
<evidence type="ECO:0000256" key="5">
    <source>
        <dbReference type="ARBA" id="ARBA00022989"/>
    </source>
</evidence>
<feature type="transmembrane region" description="Helical" evidence="7">
    <location>
        <begin position="376"/>
        <end position="394"/>
    </location>
</feature>
<dbReference type="GO" id="GO:0022857">
    <property type="term" value="F:transmembrane transporter activity"/>
    <property type="evidence" value="ECO:0007669"/>
    <property type="project" value="InterPro"/>
</dbReference>
<accession>A0A8J3YBD8</accession>
<feature type="transmembrane region" description="Helical" evidence="7">
    <location>
        <begin position="352"/>
        <end position="370"/>
    </location>
</feature>
<feature type="domain" description="Major facilitator superfamily (MFS) profile" evidence="8">
    <location>
        <begin position="220"/>
        <end position="415"/>
    </location>
</feature>
<feature type="transmembrane region" description="Helical" evidence="7">
    <location>
        <begin position="311"/>
        <end position="331"/>
    </location>
</feature>
<keyword evidence="3" id="KW-1003">Cell membrane</keyword>
<evidence type="ECO:0000259" key="8">
    <source>
        <dbReference type="PROSITE" id="PS50850"/>
    </source>
</evidence>
<keyword evidence="2" id="KW-0813">Transport</keyword>